<gene>
    <name evidence="1" type="ORF">Acr_28g0008910</name>
</gene>
<protein>
    <submittedName>
        <fullName evidence="1">Uncharacterized protein</fullName>
    </submittedName>
</protein>
<reference evidence="1 2" key="1">
    <citation type="submission" date="2019-07" db="EMBL/GenBank/DDBJ databases">
        <title>De Novo Assembly of kiwifruit Actinidia rufa.</title>
        <authorList>
            <person name="Sugita-Konishi S."/>
            <person name="Sato K."/>
            <person name="Mori E."/>
            <person name="Abe Y."/>
            <person name="Kisaki G."/>
            <person name="Hamano K."/>
            <person name="Suezawa K."/>
            <person name="Otani M."/>
            <person name="Fukuda T."/>
            <person name="Manabe T."/>
            <person name="Gomi K."/>
            <person name="Tabuchi M."/>
            <person name="Akimitsu K."/>
            <person name="Kataoka I."/>
        </authorList>
    </citation>
    <scope>NUCLEOTIDE SEQUENCE [LARGE SCALE GENOMIC DNA]</scope>
    <source>
        <strain evidence="2">cv. Fuchu</strain>
    </source>
</reference>
<keyword evidence="2" id="KW-1185">Reference proteome</keyword>
<organism evidence="1 2">
    <name type="scientific">Actinidia rufa</name>
    <dbReference type="NCBI Taxonomy" id="165716"/>
    <lineage>
        <taxon>Eukaryota</taxon>
        <taxon>Viridiplantae</taxon>
        <taxon>Streptophyta</taxon>
        <taxon>Embryophyta</taxon>
        <taxon>Tracheophyta</taxon>
        <taxon>Spermatophyta</taxon>
        <taxon>Magnoliopsida</taxon>
        <taxon>eudicotyledons</taxon>
        <taxon>Gunneridae</taxon>
        <taxon>Pentapetalae</taxon>
        <taxon>asterids</taxon>
        <taxon>Ericales</taxon>
        <taxon>Actinidiaceae</taxon>
        <taxon>Actinidia</taxon>
    </lineage>
</organism>
<comment type="caution">
    <text evidence="1">The sequence shown here is derived from an EMBL/GenBank/DDBJ whole genome shotgun (WGS) entry which is preliminary data.</text>
</comment>
<name>A0A7J0HAT0_9ERIC</name>
<dbReference type="AlphaFoldDB" id="A0A7J0HAT0"/>
<evidence type="ECO:0000313" key="1">
    <source>
        <dbReference type="EMBL" id="GFZ20186.1"/>
    </source>
</evidence>
<proteinExistence type="predicted"/>
<evidence type="ECO:0000313" key="2">
    <source>
        <dbReference type="Proteomes" id="UP000585474"/>
    </source>
</evidence>
<dbReference type="Proteomes" id="UP000585474">
    <property type="component" value="Unassembled WGS sequence"/>
</dbReference>
<accession>A0A7J0HAT0</accession>
<dbReference type="EMBL" id="BJWL01000028">
    <property type="protein sequence ID" value="GFZ20186.1"/>
    <property type="molecule type" value="Genomic_DNA"/>
</dbReference>
<sequence>MLDHMNIEEMIWLCDSLQQLRRHSKGVFCEQMSSDGSPMEERLPDHGRASLVVYGERQMHFWASCINGEVAFKPYQELPAALELKAWAVKN</sequence>